<sequence length="995" mass="104004">MRLRPLPARVALGLATVSALLTAAASSPAHVRTEATDLAAASGPAGIPSAGLAAESDTGYTQQPQPQTVADGGAVTFTAEFPGARIYTWYRTDARGSVPLPGGNAATYTFTATYADNGATYSVRVFDADFVQRRSDEARLTVTPVAVTVTEPPHDTSVQAYQSARFTVTAGGTGPFSYQWQRRDAEHPTWSDVAGATGADHAFKTRPGDDGAQFRVVVGNDHGPSAASSAATLRVITGGGSLDPVAHASLEWGVNNIYQGGNPANTGCNFFSAGTQEQFQAEQGNVRIVHRAPDGTALGISDATKCIPSSGSQLNQRALFTNGTGTANPVTGEATIHWDGAFTANAYSGLVTWYLKDPTLTIAEDGTGTLTAIAGGMGASRDDPDEREEVPARQVTVATFEQVRLDTTVEPGGGAQISPNFSGVDYFPLVDGVRSTTSAIPDAVKRAQPDWGSWPESFVDFQYETELSSYWHSSGLSADPDKPPFDLTVRFDSAPDVRDVPVILANPSTTAAAPYVEGRDLTVTADVDGDADLRWQRAAAPNGPWSAIDGATGEALTIPAIDSSWNNTYVRIVASNEDGEAISTALRLTTAPYAPPTFSQPPRDLAAIEGSRAVVRFQATGNPAIDPDKIVLERTTDGGTTWRPWAGAEYSQPYQGSTEYLVTIPSIPLAANGATVRVVAANVEGARSASDPFTFRVFPATGRPQLVVLPQAPLDPDAETWLTILGAGFPVPDWASPTLTYSLDVGLFDAQVWQPGRQGSRNWIATSLDSSGGQLYHDSMRASGGAFTIRLRVTAGALTRGHTYGIGAFLRLTDITTWQDTFDNRSLDAWTPLTLVSVPTGGEQTITATVPEQPGEFSWTIDATDRTVTMTDAVNNGSYLRSTGDLKPITVTDTRAGAPGWSISGQASDFTGGLSGKYLGWTPSVLAAGAGAQPGAAVPPGIDTGDGLTTSATLGFAGAGHAKGSATLGAALDLRLPVTTTPGTYTLTLTVTALG</sequence>
<feature type="compositionally biased region" description="Polar residues" evidence="1">
    <location>
        <begin position="58"/>
        <end position="68"/>
    </location>
</feature>
<keyword evidence="5" id="KW-1185">Reference proteome</keyword>
<evidence type="ECO:0000259" key="3">
    <source>
        <dbReference type="SMART" id="SM00409"/>
    </source>
</evidence>
<gene>
    <name evidence="4" type="ORF">RB614_12175</name>
</gene>
<dbReference type="InterPro" id="IPR036179">
    <property type="entry name" value="Ig-like_dom_sf"/>
</dbReference>
<dbReference type="InterPro" id="IPR013783">
    <property type="entry name" value="Ig-like_fold"/>
</dbReference>
<dbReference type="Proteomes" id="UP001230908">
    <property type="component" value="Unassembled WGS sequence"/>
</dbReference>
<dbReference type="Gene3D" id="2.60.40.10">
    <property type="entry name" value="Immunoglobulins"/>
    <property type="match status" value="1"/>
</dbReference>
<name>A0ABU0ZG26_9ACTN</name>
<evidence type="ECO:0000313" key="4">
    <source>
        <dbReference type="EMBL" id="MDQ7905282.1"/>
    </source>
</evidence>
<dbReference type="RefSeq" id="WP_308712553.1">
    <property type="nucleotide sequence ID" value="NZ_JAVHUY010000009.1"/>
</dbReference>
<dbReference type="SUPFAM" id="SSF48726">
    <property type="entry name" value="Immunoglobulin"/>
    <property type="match status" value="1"/>
</dbReference>
<feature type="chain" id="PRO_5045999448" description="Immunoglobulin domain-containing protein" evidence="2">
    <location>
        <begin position="30"/>
        <end position="995"/>
    </location>
</feature>
<dbReference type="SMART" id="SM00409">
    <property type="entry name" value="IG"/>
    <property type="match status" value="1"/>
</dbReference>
<proteinExistence type="predicted"/>
<evidence type="ECO:0000256" key="1">
    <source>
        <dbReference type="SAM" id="MobiDB-lite"/>
    </source>
</evidence>
<dbReference type="EMBL" id="JAVHUY010000009">
    <property type="protein sequence ID" value="MDQ7905282.1"/>
    <property type="molecule type" value="Genomic_DNA"/>
</dbReference>
<evidence type="ECO:0000256" key="2">
    <source>
        <dbReference type="SAM" id="SignalP"/>
    </source>
</evidence>
<organism evidence="4 5">
    <name type="scientific">Phytohabitans maris</name>
    <dbReference type="NCBI Taxonomy" id="3071409"/>
    <lineage>
        <taxon>Bacteria</taxon>
        <taxon>Bacillati</taxon>
        <taxon>Actinomycetota</taxon>
        <taxon>Actinomycetes</taxon>
        <taxon>Micromonosporales</taxon>
        <taxon>Micromonosporaceae</taxon>
    </lineage>
</organism>
<feature type="signal peptide" evidence="2">
    <location>
        <begin position="1"/>
        <end position="29"/>
    </location>
</feature>
<protein>
    <recommendedName>
        <fullName evidence="3">Immunoglobulin domain-containing protein</fullName>
    </recommendedName>
</protein>
<evidence type="ECO:0000313" key="5">
    <source>
        <dbReference type="Proteomes" id="UP001230908"/>
    </source>
</evidence>
<dbReference type="Gene3D" id="2.60.40.2700">
    <property type="match status" value="1"/>
</dbReference>
<feature type="region of interest" description="Disordered" evidence="1">
    <location>
        <begin position="50"/>
        <end position="69"/>
    </location>
</feature>
<keyword evidence="2" id="KW-0732">Signal</keyword>
<accession>A0ABU0ZG26</accession>
<reference evidence="4 5" key="1">
    <citation type="submission" date="2023-08" db="EMBL/GenBank/DDBJ databases">
        <title>Phytohabitans sansha sp. nov., isolated from marine sediment.</title>
        <authorList>
            <person name="Zhao Y."/>
            <person name="Yi K."/>
        </authorList>
    </citation>
    <scope>NUCLEOTIDE SEQUENCE [LARGE SCALE GENOMIC DNA]</scope>
    <source>
        <strain evidence="4 5">ZYX-F-186</strain>
    </source>
</reference>
<dbReference type="InterPro" id="IPR003599">
    <property type="entry name" value="Ig_sub"/>
</dbReference>
<feature type="domain" description="Immunoglobulin" evidence="3">
    <location>
        <begin position="64"/>
        <end position="143"/>
    </location>
</feature>
<comment type="caution">
    <text evidence="4">The sequence shown here is derived from an EMBL/GenBank/DDBJ whole genome shotgun (WGS) entry which is preliminary data.</text>
</comment>